<accession>A0ABS4EW96</accession>
<evidence type="ECO:0000313" key="2">
    <source>
        <dbReference type="Proteomes" id="UP000823786"/>
    </source>
</evidence>
<evidence type="ECO:0008006" key="3">
    <source>
        <dbReference type="Google" id="ProtNLM"/>
    </source>
</evidence>
<dbReference type="EMBL" id="JAGGJV010000014">
    <property type="protein sequence ID" value="MBP1862188.1"/>
    <property type="molecule type" value="Genomic_DNA"/>
</dbReference>
<organism evidence="1 2">
    <name type="scientific">Rhizobium herbae</name>
    <dbReference type="NCBI Taxonomy" id="508661"/>
    <lineage>
        <taxon>Bacteria</taxon>
        <taxon>Pseudomonadati</taxon>
        <taxon>Pseudomonadota</taxon>
        <taxon>Alphaproteobacteria</taxon>
        <taxon>Hyphomicrobiales</taxon>
        <taxon>Rhizobiaceae</taxon>
        <taxon>Rhizobium/Agrobacterium group</taxon>
        <taxon>Rhizobium</taxon>
    </lineage>
</organism>
<dbReference type="Proteomes" id="UP000823786">
    <property type="component" value="Unassembled WGS sequence"/>
</dbReference>
<proteinExistence type="predicted"/>
<keyword evidence="2" id="KW-1185">Reference proteome</keyword>
<sequence length="456" mass="51909">MKPIPLIRFDAFAAYARQPLIRFLCDELSWFEHGNERVLGLTVKDRTDHDFGGHIFGKDRKGRYRWVSGTGFCERKRHAEVELRREMERMAALPDEDYFQGDEQGQPVDFFAAHAEENKVHPAFKALRDIEAYSAARGIIEPMMRWYEDADGNFIEQFQTTGFDSRIWELYLFAAFTEMDYEISRIHAVPDFCCGNPVGEFTVEAVTVNASRDAKGAIVAPPPTDTPEERDVFIREYMPTRFAGTLKAKLEKRYWEKPHVGDKPLLFAIQDFSAPGSMTFTRSAFERYVYGYEPDWERDKDGKLIIKPRKIGLHRWGAKQVPSGFFDLPDAEHVSAILFSNSGTISKFSRMGLLAGFGSERLKLVLVGTAVNHDPNASAPVTFKKQVRDAGYVETWIEGIDIWHNPNALHPLDPNLMPDVAHHWLLPDGNVRSVTPKWHPMGSITLHSLDGEAVNT</sequence>
<comment type="caution">
    <text evidence="1">The sequence shown here is derived from an EMBL/GenBank/DDBJ whole genome shotgun (WGS) entry which is preliminary data.</text>
</comment>
<reference evidence="1 2" key="1">
    <citation type="submission" date="2021-03" db="EMBL/GenBank/DDBJ databases">
        <title>Genomic Encyclopedia of Type Strains, Phase IV (KMG-IV): sequencing the most valuable type-strain genomes for metagenomic binning, comparative biology and taxonomic classification.</title>
        <authorList>
            <person name="Goeker M."/>
        </authorList>
    </citation>
    <scope>NUCLEOTIDE SEQUENCE [LARGE SCALE GENOMIC DNA]</scope>
    <source>
        <strain evidence="1 2">DSM 26427</strain>
    </source>
</reference>
<name>A0ABS4EW96_9HYPH</name>
<dbReference type="RefSeq" id="WP_209857182.1">
    <property type="nucleotide sequence ID" value="NZ_JAGGJV010000014.1"/>
</dbReference>
<gene>
    <name evidence="1" type="ORF">J2Z75_005719</name>
</gene>
<protein>
    <recommendedName>
        <fullName evidence="3">Glycosaminoglycan attachment site</fullName>
    </recommendedName>
</protein>
<evidence type="ECO:0000313" key="1">
    <source>
        <dbReference type="EMBL" id="MBP1862188.1"/>
    </source>
</evidence>